<dbReference type="Proteomes" id="UP000180280">
    <property type="component" value="Unassembled WGS sequence"/>
</dbReference>
<evidence type="ECO:0000313" key="2">
    <source>
        <dbReference type="Proteomes" id="UP000180280"/>
    </source>
</evidence>
<gene>
    <name evidence="1" type="ORF">BI344_08260</name>
</gene>
<protein>
    <recommendedName>
        <fullName evidence="3">N-acetyltransferase domain-containing protein</fullName>
    </recommendedName>
</protein>
<keyword evidence="2" id="KW-1185">Reference proteome</keyword>
<proteinExistence type="predicted"/>
<evidence type="ECO:0008006" key="3">
    <source>
        <dbReference type="Google" id="ProtNLM"/>
    </source>
</evidence>
<evidence type="ECO:0000313" key="1">
    <source>
        <dbReference type="EMBL" id="OHX20452.1"/>
    </source>
</evidence>
<reference evidence="1 2" key="1">
    <citation type="submission" date="2016-09" db="EMBL/GenBank/DDBJ databases">
        <title>Chromobacterium muskegensis sp. nov., an insecticidal bacterium isolated from Sphagnum bogs.</title>
        <authorList>
            <person name="Sparks M.E."/>
            <person name="Blackburn M.B."/>
            <person name="Gundersen-Rindal D.E."/>
            <person name="Mitchell A."/>
            <person name="Farrar R."/>
            <person name="Kuhar D."/>
        </authorList>
    </citation>
    <scope>NUCLEOTIDE SEQUENCE [LARGE SCALE GENOMIC DNA]</scope>
    <source>
        <strain evidence="1 2">14B-1</strain>
    </source>
</reference>
<comment type="caution">
    <text evidence="1">The sequence shown here is derived from an EMBL/GenBank/DDBJ whole genome shotgun (WGS) entry which is preliminary data.</text>
</comment>
<dbReference type="EMBL" id="MKCT01000017">
    <property type="protein sequence ID" value="OHX20452.1"/>
    <property type="molecule type" value="Genomic_DNA"/>
</dbReference>
<name>A0ABX3CDR8_9NEIS</name>
<dbReference type="RefSeq" id="WP_071112872.1">
    <property type="nucleotide sequence ID" value="NZ_MKCT01000017.1"/>
</dbReference>
<accession>A0ABX3CDR8</accession>
<organism evidence="1 2">
    <name type="scientific">Chromobacterium sphagni</name>
    <dbReference type="NCBI Taxonomy" id="1903179"/>
    <lineage>
        <taxon>Bacteria</taxon>
        <taxon>Pseudomonadati</taxon>
        <taxon>Pseudomonadota</taxon>
        <taxon>Betaproteobacteria</taxon>
        <taxon>Neisseriales</taxon>
        <taxon>Chromobacteriaceae</taxon>
        <taxon>Chromobacterium</taxon>
    </lineage>
</organism>
<sequence length="80" mass="9261">MVDDVTIESIIFLLQWPDTRALGLEALRCLSLFLTLKQSRQMQLALIDISVEKSYFYRKVGTICGWKYQSYRVLSQAIGK</sequence>